<protein>
    <recommendedName>
        <fullName evidence="1">DUF6434 domain-containing protein</fullName>
    </recommendedName>
</protein>
<evidence type="ECO:0000313" key="2">
    <source>
        <dbReference type="EMBL" id="GAA6501686.1"/>
    </source>
</evidence>
<sequence>MNDRPVLNKHLDGNTFRSYYYLKEELTAFCRQNDIPASGGKLELTDRIAHFLDTGEISAASKKPKTKPVYTEITEDTLIEPNFVCSEVHRAFFQSRIGSGFTFLVPFQKWLKTNTGKTYQQAIEAYFQIQQDKKKGRTAIDRQFEYNTYIRDFYAENTGKPLEDAIKCWKYKKSLPGHNRYEKSDLNIL</sequence>
<feature type="domain" description="DUF6434" evidence="1">
    <location>
        <begin position="72"/>
        <end position="127"/>
    </location>
</feature>
<accession>A0ABQ0BYS9</accession>
<dbReference type="Proteomes" id="UP001600941">
    <property type="component" value="Unassembled WGS sequence"/>
</dbReference>
<evidence type="ECO:0000259" key="1">
    <source>
        <dbReference type="Pfam" id="PF20026"/>
    </source>
</evidence>
<dbReference type="RefSeq" id="WP_227211706.1">
    <property type="nucleotide sequence ID" value="NZ_BAABZQ010000001.1"/>
</dbReference>
<reference evidence="2 3" key="1">
    <citation type="submission" date="2024-04" db="EMBL/GenBank/DDBJ databases">
        <title>Defined microbial consortia suppress multidrug-resistant proinflammatory Enterobacteriaceae via ecological control.</title>
        <authorList>
            <person name="Furuichi M."/>
            <person name="Kawaguchi T."/>
            <person name="Pust M."/>
            <person name="Yasuma K."/>
            <person name="Plichta D."/>
            <person name="Hasegawa N."/>
            <person name="Ohya T."/>
            <person name="Bhattarai S."/>
            <person name="Sasajima S."/>
            <person name="Aoto Y."/>
            <person name="Tuganbaev T."/>
            <person name="Yaginuma M."/>
            <person name="Ueda M."/>
            <person name="Okahashi N."/>
            <person name="Amafuji K."/>
            <person name="Kiridooshi Y."/>
            <person name="Sugita K."/>
            <person name="Strazar M."/>
            <person name="Skelly A."/>
            <person name="Suda W."/>
            <person name="Hattori M."/>
            <person name="Nakamoto N."/>
            <person name="Caballero S."/>
            <person name="Norman J."/>
            <person name="Olle B."/>
            <person name="Tanoue T."/>
            <person name="Arita M."/>
            <person name="Bucci V."/>
            <person name="Atarashi K."/>
            <person name="Xavier R."/>
            <person name="Honda K."/>
        </authorList>
    </citation>
    <scope>NUCLEOTIDE SEQUENCE [LARGE SCALE GENOMIC DNA]</scope>
    <source>
        <strain evidence="3">k34-0107-D12</strain>
    </source>
</reference>
<dbReference type="InterPro" id="IPR045492">
    <property type="entry name" value="DUF6434"/>
</dbReference>
<dbReference type="Pfam" id="PF20026">
    <property type="entry name" value="DUF6434"/>
    <property type="match status" value="1"/>
</dbReference>
<name>A0ABQ0BYS9_9FIRM</name>
<keyword evidence="3" id="KW-1185">Reference proteome</keyword>
<dbReference type="EMBL" id="BAABZQ010000001">
    <property type="protein sequence ID" value="GAA6501686.1"/>
    <property type="molecule type" value="Genomic_DNA"/>
</dbReference>
<proteinExistence type="predicted"/>
<dbReference type="Pfam" id="PF18953">
    <property type="entry name" value="SAP_new25"/>
    <property type="match status" value="1"/>
</dbReference>
<evidence type="ECO:0000313" key="3">
    <source>
        <dbReference type="Proteomes" id="UP001600941"/>
    </source>
</evidence>
<comment type="caution">
    <text evidence="2">The sequence shown here is derived from an EMBL/GenBank/DDBJ whole genome shotgun (WGS) entry which is preliminary data.</text>
</comment>
<gene>
    <name evidence="2" type="ORF">K340107D12_45020</name>
</gene>
<organism evidence="2 3">
    <name type="scientific">Blautia parvula</name>
    <dbReference type="NCBI Taxonomy" id="2877527"/>
    <lineage>
        <taxon>Bacteria</taxon>
        <taxon>Bacillati</taxon>
        <taxon>Bacillota</taxon>
        <taxon>Clostridia</taxon>
        <taxon>Lachnospirales</taxon>
        <taxon>Lachnospiraceae</taxon>
        <taxon>Blautia</taxon>
    </lineage>
</organism>